<name>A0A5N5HB60_9ROSA</name>
<dbReference type="SMART" id="SM00248">
    <property type="entry name" value="ANK"/>
    <property type="match status" value="3"/>
</dbReference>
<dbReference type="InterPro" id="IPR036770">
    <property type="entry name" value="Ankyrin_rpt-contain_sf"/>
</dbReference>
<keyword evidence="1" id="KW-0677">Repeat</keyword>
<dbReference type="PANTHER" id="PTHR24123">
    <property type="entry name" value="ANKYRIN REPEAT-CONTAINING"/>
    <property type="match status" value="1"/>
</dbReference>
<dbReference type="PROSITE" id="PS50297">
    <property type="entry name" value="ANK_REP_REGION"/>
    <property type="match status" value="1"/>
</dbReference>
<dbReference type="PANTHER" id="PTHR24123:SF95">
    <property type="entry name" value="ANKYRIN-2-LIKE"/>
    <property type="match status" value="1"/>
</dbReference>
<reference evidence="4 5" key="1">
    <citation type="submission" date="2019-09" db="EMBL/GenBank/DDBJ databases">
        <authorList>
            <person name="Ou C."/>
        </authorList>
    </citation>
    <scope>NUCLEOTIDE SEQUENCE [LARGE SCALE GENOMIC DNA]</scope>
    <source>
        <strain evidence="4">S2</strain>
        <tissue evidence="4">Leaf</tissue>
    </source>
</reference>
<evidence type="ECO:0000256" key="3">
    <source>
        <dbReference type="PROSITE-ProRule" id="PRU00023"/>
    </source>
</evidence>
<accession>A0A5N5HB60</accession>
<dbReference type="InterPro" id="IPR002110">
    <property type="entry name" value="Ankyrin_rpt"/>
</dbReference>
<comment type="caution">
    <text evidence="4">The sequence shown here is derived from an EMBL/GenBank/DDBJ whole genome shotgun (WGS) entry which is preliminary data.</text>
</comment>
<reference evidence="5" key="2">
    <citation type="submission" date="2019-10" db="EMBL/GenBank/DDBJ databases">
        <title>A de novo genome assembly of a pear dwarfing rootstock.</title>
        <authorList>
            <person name="Wang F."/>
            <person name="Wang J."/>
            <person name="Li S."/>
            <person name="Zhang Y."/>
            <person name="Fang M."/>
            <person name="Ma L."/>
            <person name="Zhao Y."/>
            <person name="Jiang S."/>
        </authorList>
    </citation>
    <scope>NUCLEOTIDE SEQUENCE [LARGE SCALE GENOMIC DNA]</scope>
</reference>
<dbReference type="Gene3D" id="1.25.40.20">
    <property type="entry name" value="Ankyrin repeat-containing domain"/>
    <property type="match status" value="1"/>
</dbReference>
<organism evidence="4 5">
    <name type="scientific">Pyrus ussuriensis x Pyrus communis</name>
    <dbReference type="NCBI Taxonomy" id="2448454"/>
    <lineage>
        <taxon>Eukaryota</taxon>
        <taxon>Viridiplantae</taxon>
        <taxon>Streptophyta</taxon>
        <taxon>Embryophyta</taxon>
        <taxon>Tracheophyta</taxon>
        <taxon>Spermatophyta</taxon>
        <taxon>Magnoliopsida</taxon>
        <taxon>eudicotyledons</taxon>
        <taxon>Gunneridae</taxon>
        <taxon>Pentapetalae</taxon>
        <taxon>rosids</taxon>
        <taxon>fabids</taxon>
        <taxon>Rosales</taxon>
        <taxon>Rosaceae</taxon>
        <taxon>Amygdaloideae</taxon>
        <taxon>Maleae</taxon>
        <taxon>Pyrus</taxon>
    </lineage>
</organism>
<sequence>MIDWCRVQYQLSDKIWTNCTNDLCWSARYKHQECLQNLASDGADFGLVNSAGQSARVIAESARGSLGFRQAVVDVIRSGEIVQSSNTSVFSPLMLVTQANGVEALKKLIEGADIDHNEQDEKGYSAAMIAAEGGYLETFKLLIDAGADINLQNKRGQTLMELFDTNQNCEEFESCCLRMLHLKSSKRRPLCEPLISLGAKCDIANARHETALLLARKSRIHKKS</sequence>
<reference evidence="4 5" key="3">
    <citation type="submission" date="2019-11" db="EMBL/GenBank/DDBJ databases">
        <title>A de novo genome assembly of a pear dwarfing rootstock.</title>
        <authorList>
            <person name="Wang F."/>
            <person name="Wang J."/>
            <person name="Li S."/>
            <person name="Zhang Y."/>
            <person name="Fang M."/>
            <person name="Ma L."/>
            <person name="Zhao Y."/>
            <person name="Jiang S."/>
        </authorList>
    </citation>
    <scope>NUCLEOTIDE SEQUENCE [LARGE SCALE GENOMIC DNA]</scope>
    <source>
        <strain evidence="4">S2</strain>
        <tissue evidence="4">Leaf</tissue>
    </source>
</reference>
<keyword evidence="2 3" id="KW-0040">ANK repeat</keyword>
<dbReference type="SUPFAM" id="SSF48403">
    <property type="entry name" value="Ankyrin repeat"/>
    <property type="match status" value="1"/>
</dbReference>
<dbReference type="PROSITE" id="PS50088">
    <property type="entry name" value="ANK_REPEAT"/>
    <property type="match status" value="1"/>
</dbReference>
<dbReference type="EMBL" id="SMOL01000160">
    <property type="protein sequence ID" value="KAB2624828.1"/>
    <property type="molecule type" value="Genomic_DNA"/>
</dbReference>
<evidence type="ECO:0000256" key="2">
    <source>
        <dbReference type="ARBA" id="ARBA00023043"/>
    </source>
</evidence>
<feature type="repeat" description="ANK" evidence="3">
    <location>
        <begin position="122"/>
        <end position="154"/>
    </location>
</feature>
<keyword evidence="5" id="KW-1185">Reference proteome</keyword>
<proteinExistence type="predicted"/>
<dbReference type="OrthoDB" id="194358at2759"/>
<protein>
    <submittedName>
        <fullName evidence="4">Serine/threonine-protein phosphatase 6 regulatory ankyrin repeat subunit B-like</fullName>
    </submittedName>
</protein>
<evidence type="ECO:0000313" key="4">
    <source>
        <dbReference type="EMBL" id="KAB2624828.1"/>
    </source>
</evidence>
<evidence type="ECO:0000256" key="1">
    <source>
        <dbReference type="ARBA" id="ARBA00022737"/>
    </source>
</evidence>
<dbReference type="Proteomes" id="UP000327157">
    <property type="component" value="Chromosome 16"/>
</dbReference>
<gene>
    <name evidence="4" type="ORF">D8674_016488</name>
</gene>
<dbReference type="AlphaFoldDB" id="A0A5N5HB60"/>
<evidence type="ECO:0000313" key="5">
    <source>
        <dbReference type="Proteomes" id="UP000327157"/>
    </source>
</evidence>
<dbReference type="InterPro" id="IPR051165">
    <property type="entry name" value="Multifunctional_ANK_Repeat"/>
</dbReference>
<dbReference type="Pfam" id="PF13857">
    <property type="entry name" value="Ank_5"/>
    <property type="match status" value="1"/>
</dbReference>